<keyword evidence="1" id="KW-0472">Membrane</keyword>
<comment type="caution">
    <text evidence="3">The sequence shown here is derived from an EMBL/GenBank/DDBJ whole genome shotgun (WGS) entry which is preliminary data.</text>
</comment>
<dbReference type="Proteomes" id="UP000677228">
    <property type="component" value="Unassembled WGS sequence"/>
</dbReference>
<feature type="transmembrane region" description="Helical" evidence="1">
    <location>
        <begin position="143"/>
        <end position="168"/>
    </location>
</feature>
<name>A0A815ACU2_9BILA</name>
<dbReference type="Proteomes" id="UP000663829">
    <property type="component" value="Unassembled WGS sequence"/>
</dbReference>
<accession>A0A815ACU2</accession>
<dbReference type="OrthoDB" id="9993513at2759"/>
<keyword evidence="6" id="KW-1185">Reference proteome</keyword>
<dbReference type="EMBL" id="CAJOBA010002093">
    <property type="protein sequence ID" value="CAF3629380.1"/>
    <property type="molecule type" value="Genomic_DNA"/>
</dbReference>
<keyword evidence="1" id="KW-0812">Transmembrane</keyword>
<dbReference type="Proteomes" id="UP000681722">
    <property type="component" value="Unassembled WGS sequence"/>
</dbReference>
<dbReference type="AlphaFoldDB" id="A0A815ACU2"/>
<protein>
    <submittedName>
        <fullName evidence="3">Uncharacterized protein</fullName>
    </submittedName>
</protein>
<keyword evidence="1" id="KW-1133">Transmembrane helix</keyword>
<evidence type="ECO:0000313" key="4">
    <source>
        <dbReference type="EMBL" id="CAF3629380.1"/>
    </source>
</evidence>
<evidence type="ECO:0000313" key="5">
    <source>
        <dbReference type="EMBL" id="CAF4026707.1"/>
    </source>
</evidence>
<dbReference type="EMBL" id="CAJNOK010002093">
    <property type="protein sequence ID" value="CAF0844262.1"/>
    <property type="molecule type" value="Genomic_DNA"/>
</dbReference>
<dbReference type="Proteomes" id="UP000682733">
    <property type="component" value="Unassembled WGS sequence"/>
</dbReference>
<dbReference type="EMBL" id="CAJOBC010016171">
    <property type="protein sequence ID" value="CAF4026707.1"/>
    <property type="molecule type" value="Genomic_DNA"/>
</dbReference>
<proteinExistence type="predicted"/>
<dbReference type="EMBL" id="CAJNOQ010010554">
    <property type="protein sequence ID" value="CAF1254946.1"/>
    <property type="molecule type" value="Genomic_DNA"/>
</dbReference>
<gene>
    <name evidence="3" type="ORF">GPM918_LOCUS26317</name>
    <name evidence="2" type="ORF">OVA965_LOCUS6806</name>
    <name evidence="5" type="ORF">SRO942_LOCUS26443</name>
    <name evidence="4" type="ORF">TMI583_LOCUS6802</name>
</gene>
<evidence type="ECO:0000313" key="3">
    <source>
        <dbReference type="EMBL" id="CAF1254946.1"/>
    </source>
</evidence>
<sequence length="213" mass="23879">MGKQHQQDQPANLSTISRMILEGAKTTTKVELNSILKTYLVGIKVSDIQANRSGTFTLQRIQRHRGCATHALIENVLSLIFACVLVAINAKFIQNPRNKCYFTESICSNTNWITAIYDYAECGVVDRHGQCGNTRLNIIKGQLAAAVLMLAICLVYIILYIVTVIFVSRSKQPVITTMNSASPPRPTIIQQQPPPIYYQQTQASYPKLMNERF</sequence>
<reference evidence="3" key="1">
    <citation type="submission" date="2021-02" db="EMBL/GenBank/DDBJ databases">
        <authorList>
            <person name="Nowell W R."/>
        </authorList>
    </citation>
    <scope>NUCLEOTIDE SEQUENCE</scope>
</reference>
<feature type="transmembrane region" description="Helical" evidence="1">
    <location>
        <begin position="67"/>
        <end position="88"/>
    </location>
</feature>
<evidence type="ECO:0000313" key="2">
    <source>
        <dbReference type="EMBL" id="CAF0844262.1"/>
    </source>
</evidence>
<evidence type="ECO:0000256" key="1">
    <source>
        <dbReference type="SAM" id="Phobius"/>
    </source>
</evidence>
<evidence type="ECO:0000313" key="6">
    <source>
        <dbReference type="Proteomes" id="UP000663829"/>
    </source>
</evidence>
<organism evidence="3 6">
    <name type="scientific">Didymodactylos carnosus</name>
    <dbReference type="NCBI Taxonomy" id="1234261"/>
    <lineage>
        <taxon>Eukaryota</taxon>
        <taxon>Metazoa</taxon>
        <taxon>Spiralia</taxon>
        <taxon>Gnathifera</taxon>
        <taxon>Rotifera</taxon>
        <taxon>Eurotatoria</taxon>
        <taxon>Bdelloidea</taxon>
        <taxon>Philodinida</taxon>
        <taxon>Philodinidae</taxon>
        <taxon>Didymodactylos</taxon>
    </lineage>
</organism>